<reference evidence="5 6" key="1">
    <citation type="submission" date="2018-05" db="EMBL/GenBank/DDBJ databases">
        <title>Zavarzinia sp. HR-AS.</title>
        <authorList>
            <person name="Lee Y."/>
            <person name="Jeon C.O."/>
        </authorList>
    </citation>
    <scope>NUCLEOTIDE SEQUENCE [LARGE SCALE GENOMIC DNA]</scope>
    <source>
        <strain evidence="5 6">HR-AS</strain>
    </source>
</reference>
<sequence length="549" mass="58972">MLLDRGLLAPETLARARLVQAETREPLDAVLTRLGMMSEDSLAQALAGALDLPVATPAVFPQSLPAAGRVAPRFLRRVRALPLAEGEAGMAVAFVDPLDTYARAALAFALRCPVLPQVARASDVEQALDRLLGAATGDAASGADEAADDADIERMRDLASDAPVVRVVNALIMRAVEARASDIHLEPGEDGLKLRLRIDGALVDRETLPAAMKNSIVSRIKVMANLDIAERRLPQDGRLRLAVRGQDIDFRVATSPVIHGESVVLRILDRSHLSLDFDALGFGEAMKAQWLKILRRPHGIVLVTGPTGSGKTTTLYASLSALNTQDRKILTIEDPIEYRLQGISQTQVRHKIGLGFAESLRSFLRQDPDVMMVGEIRDLETVQVAIQAALTGHTILSTLHTNDAPSAVTRLLDMGAEPYLIASTLNAVLAQRLVRRLCPHCREPYRPTPEALAALGPGAVPAGDIHFHREVGCAACGGSGFRGRLAILELLPMSEAISRLVLGRAEARDIARIAIGEGMRPMLADGIDKVVAGLTTIDEVLRVTREGEA</sequence>
<dbReference type="SUPFAM" id="SSF52540">
    <property type="entry name" value="P-loop containing nucleoside triphosphate hydrolases"/>
    <property type="match status" value="1"/>
</dbReference>
<name>A0A317EEW2_9PROT</name>
<evidence type="ECO:0000313" key="6">
    <source>
        <dbReference type="Proteomes" id="UP000245461"/>
    </source>
</evidence>
<evidence type="ECO:0000256" key="1">
    <source>
        <dbReference type="ARBA" id="ARBA00006611"/>
    </source>
</evidence>
<evidence type="ECO:0000256" key="3">
    <source>
        <dbReference type="ARBA" id="ARBA00022840"/>
    </source>
</evidence>
<feature type="domain" description="Bacterial type II secretion system protein E" evidence="4">
    <location>
        <begin position="364"/>
        <end position="378"/>
    </location>
</feature>
<dbReference type="EMBL" id="QGLE01000003">
    <property type="protein sequence ID" value="PWR24816.1"/>
    <property type="molecule type" value="Genomic_DNA"/>
</dbReference>
<dbReference type="FunFam" id="3.30.450.90:FF:000001">
    <property type="entry name" value="Type II secretion system ATPase GspE"/>
    <property type="match status" value="1"/>
</dbReference>
<proteinExistence type="inferred from homology"/>
<keyword evidence="2" id="KW-0547">Nucleotide-binding</keyword>
<organism evidence="5 6">
    <name type="scientific">Zavarzinia aquatilis</name>
    <dbReference type="NCBI Taxonomy" id="2211142"/>
    <lineage>
        <taxon>Bacteria</taxon>
        <taxon>Pseudomonadati</taxon>
        <taxon>Pseudomonadota</taxon>
        <taxon>Alphaproteobacteria</taxon>
        <taxon>Rhodospirillales</taxon>
        <taxon>Zavarziniaceae</taxon>
        <taxon>Zavarzinia</taxon>
    </lineage>
</organism>
<dbReference type="PROSITE" id="PS00662">
    <property type="entry name" value="T2SP_E"/>
    <property type="match status" value="1"/>
</dbReference>
<dbReference type="Gene3D" id="3.40.50.300">
    <property type="entry name" value="P-loop containing nucleotide triphosphate hydrolases"/>
    <property type="match status" value="1"/>
</dbReference>
<dbReference type="InterPro" id="IPR027417">
    <property type="entry name" value="P-loop_NTPase"/>
</dbReference>
<dbReference type="SUPFAM" id="SSF160246">
    <property type="entry name" value="EspE N-terminal domain-like"/>
    <property type="match status" value="1"/>
</dbReference>
<comment type="similarity">
    <text evidence="1">Belongs to the GSP E family.</text>
</comment>
<dbReference type="AlphaFoldDB" id="A0A317EEW2"/>
<dbReference type="CDD" id="cd01129">
    <property type="entry name" value="PulE-GspE-like"/>
    <property type="match status" value="1"/>
</dbReference>
<accession>A0A317EEW2</accession>
<dbReference type="Pfam" id="PF05157">
    <property type="entry name" value="MshEN"/>
    <property type="match status" value="1"/>
</dbReference>
<dbReference type="Proteomes" id="UP000245461">
    <property type="component" value="Unassembled WGS sequence"/>
</dbReference>
<gene>
    <name evidence="5" type="ORF">DKG74_07475</name>
</gene>
<comment type="caution">
    <text evidence="5">The sequence shown here is derived from an EMBL/GenBank/DDBJ whole genome shotgun (WGS) entry which is preliminary data.</text>
</comment>
<dbReference type="SMART" id="SM00382">
    <property type="entry name" value="AAA"/>
    <property type="match status" value="1"/>
</dbReference>
<dbReference type="InterPro" id="IPR001482">
    <property type="entry name" value="T2SS/T4SS_dom"/>
</dbReference>
<dbReference type="GO" id="GO:0016887">
    <property type="term" value="F:ATP hydrolysis activity"/>
    <property type="evidence" value="ECO:0007669"/>
    <property type="project" value="TreeGrafter"/>
</dbReference>
<dbReference type="PANTHER" id="PTHR30258">
    <property type="entry name" value="TYPE II SECRETION SYSTEM PROTEIN GSPE-RELATED"/>
    <property type="match status" value="1"/>
</dbReference>
<keyword evidence="6" id="KW-1185">Reference proteome</keyword>
<keyword evidence="3" id="KW-0067">ATP-binding</keyword>
<dbReference type="GO" id="GO:0005524">
    <property type="term" value="F:ATP binding"/>
    <property type="evidence" value="ECO:0007669"/>
    <property type="project" value="UniProtKB-KW"/>
</dbReference>
<dbReference type="GO" id="GO:0005886">
    <property type="term" value="C:plasma membrane"/>
    <property type="evidence" value="ECO:0007669"/>
    <property type="project" value="TreeGrafter"/>
</dbReference>
<evidence type="ECO:0000259" key="4">
    <source>
        <dbReference type="PROSITE" id="PS00662"/>
    </source>
</evidence>
<dbReference type="InterPro" id="IPR037257">
    <property type="entry name" value="T2SS_E_N_sf"/>
</dbReference>
<dbReference type="Gene3D" id="3.30.450.90">
    <property type="match status" value="1"/>
</dbReference>
<dbReference type="Pfam" id="PF00437">
    <property type="entry name" value="T2SSE"/>
    <property type="match status" value="1"/>
</dbReference>
<dbReference type="Gene3D" id="3.30.300.160">
    <property type="entry name" value="Type II secretion system, protein E, N-terminal domain"/>
    <property type="match status" value="1"/>
</dbReference>
<protein>
    <submittedName>
        <fullName evidence="5">Type II secretion system protein GspE</fullName>
    </submittedName>
</protein>
<dbReference type="InterPro" id="IPR007831">
    <property type="entry name" value="T2SS_GspE_N"/>
</dbReference>
<dbReference type="PANTHER" id="PTHR30258:SF2">
    <property type="entry name" value="COMG OPERON PROTEIN 1"/>
    <property type="match status" value="1"/>
</dbReference>
<dbReference type="OrthoDB" id="9804785at2"/>
<evidence type="ECO:0000256" key="2">
    <source>
        <dbReference type="ARBA" id="ARBA00022741"/>
    </source>
</evidence>
<evidence type="ECO:0000313" key="5">
    <source>
        <dbReference type="EMBL" id="PWR24816.1"/>
    </source>
</evidence>
<dbReference type="InterPro" id="IPR003593">
    <property type="entry name" value="AAA+_ATPase"/>
</dbReference>
<dbReference type="Gene3D" id="1.10.40.70">
    <property type="match status" value="1"/>
</dbReference>
<dbReference type="FunFam" id="3.40.50.300:FF:000398">
    <property type="entry name" value="Type IV pilus assembly ATPase PilB"/>
    <property type="match status" value="1"/>
</dbReference>